<dbReference type="Proteomes" id="UP000663828">
    <property type="component" value="Unassembled WGS sequence"/>
</dbReference>
<accession>A0A813Q4Y0</accession>
<keyword evidence="3" id="KW-1185">Reference proteome</keyword>
<reference evidence="2" key="1">
    <citation type="submission" date="2021-02" db="EMBL/GenBank/DDBJ databases">
        <authorList>
            <person name="Nowell W R."/>
        </authorList>
    </citation>
    <scope>NUCLEOTIDE SEQUENCE</scope>
</reference>
<dbReference type="EMBL" id="CAJNOR010000028">
    <property type="protein sequence ID" value="CAF0762021.1"/>
    <property type="molecule type" value="Genomic_DNA"/>
</dbReference>
<evidence type="ECO:0000256" key="1">
    <source>
        <dbReference type="SAM" id="MobiDB-lite"/>
    </source>
</evidence>
<proteinExistence type="predicted"/>
<gene>
    <name evidence="2" type="ORF">XAT740_LOCUS988</name>
</gene>
<evidence type="ECO:0000313" key="3">
    <source>
        <dbReference type="Proteomes" id="UP000663828"/>
    </source>
</evidence>
<comment type="caution">
    <text evidence="2">The sequence shown here is derived from an EMBL/GenBank/DDBJ whole genome shotgun (WGS) entry which is preliminary data.</text>
</comment>
<feature type="compositionally biased region" description="Basic and acidic residues" evidence="1">
    <location>
        <begin position="80"/>
        <end position="89"/>
    </location>
</feature>
<name>A0A813Q4Y0_ADIRI</name>
<feature type="region of interest" description="Disordered" evidence="1">
    <location>
        <begin position="64"/>
        <end position="94"/>
    </location>
</feature>
<feature type="compositionally biased region" description="Polar residues" evidence="1">
    <location>
        <begin position="69"/>
        <end position="79"/>
    </location>
</feature>
<organism evidence="2 3">
    <name type="scientific">Adineta ricciae</name>
    <name type="common">Rotifer</name>
    <dbReference type="NCBI Taxonomy" id="249248"/>
    <lineage>
        <taxon>Eukaryota</taxon>
        <taxon>Metazoa</taxon>
        <taxon>Spiralia</taxon>
        <taxon>Gnathifera</taxon>
        <taxon>Rotifera</taxon>
        <taxon>Eurotatoria</taxon>
        <taxon>Bdelloidea</taxon>
        <taxon>Adinetida</taxon>
        <taxon>Adinetidae</taxon>
        <taxon>Adineta</taxon>
    </lineage>
</organism>
<sequence length="146" mass="16581">MNRHHEDLTNQFQLIINGRSQLNESLKTIESQLENDDNVPCIAAIYQWQTETIRLVENVAATVRRDQTTGRTPPMSTKSRTPENTERQRTSTTSAFKRMSSTRFICANGQSAEFMSDAEISTKNIYSEPGASYNYSTSVEVTKYSE</sequence>
<protein>
    <submittedName>
        <fullName evidence="2">Uncharacterized protein</fullName>
    </submittedName>
</protein>
<dbReference type="AlphaFoldDB" id="A0A813Q4Y0"/>
<evidence type="ECO:0000313" key="2">
    <source>
        <dbReference type="EMBL" id="CAF0762021.1"/>
    </source>
</evidence>